<dbReference type="KEGG" id="ccel:CCDG5_1728"/>
<dbReference type="STRING" id="29343.CCDG5_1728"/>
<dbReference type="NCBIfam" id="TIGR00277">
    <property type="entry name" value="HDIG"/>
    <property type="match status" value="1"/>
</dbReference>
<name>A0A078KUL7_9FIRM</name>
<proteinExistence type="predicted"/>
<dbReference type="Gene3D" id="1.10.3210.10">
    <property type="entry name" value="Hypothetical protein af1432"/>
    <property type="match status" value="1"/>
</dbReference>
<dbReference type="PANTHER" id="PTHR43155:SF2">
    <property type="entry name" value="CYCLIC DI-GMP PHOSPHODIESTERASE PA4108"/>
    <property type="match status" value="1"/>
</dbReference>
<feature type="domain" description="HD" evidence="1">
    <location>
        <begin position="132"/>
        <end position="255"/>
    </location>
</feature>
<dbReference type="Pfam" id="PF13487">
    <property type="entry name" value="HD_5"/>
    <property type="match status" value="1"/>
</dbReference>
<protein>
    <submittedName>
        <fullName evidence="3">HD-GYP domain-containing protein</fullName>
    </submittedName>
</protein>
<dbReference type="InterPro" id="IPR006674">
    <property type="entry name" value="HD_domain"/>
</dbReference>
<dbReference type="PATRIC" id="fig|29343.3.peg.1822"/>
<feature type="domain" description="HD-GYP" evidence="2">
    <location>
        <begin position="110"/>
        <end position="306"/>
    </location>
</feature>
<evidence type="ECO:0000313" key="3">
    <source>
        <dbReference type="EMBL" id="CDZ24835.1"/>
    </source>
</evidence>
<dbReference type="AlphaFoldDB" id="A0A078KUL7"/>
<gene>
    <name evidence="3" type="ORF">CCDG5_1728</name>
</gene>
<dbReference type="PANTHER" id="PTHR43155">
    <property type="entry name" value="CYCLIC DI-GMP PHOSPHODIESTERASE PA4108-RELATED"/>
    <property type="match status" value="1"/>
</dbReference>
<dbReference type="PROSITE" id="PS51832">
    <property type="entry name" value="HD_GYP"/>
    <property type="match status" value="1"/>
</dbReference>
<dbReference type="InterPro" id="IPR037522">
    <property type="entry name" value="HD_GYP_dom"/>
</dbReference>
<keyword evidence="4" id="KW-1185">Reference proteome</keyword>
<dbReference type="OrthoDB" id="9804747at2"/>
<reference evidence="4" key="1">
    <citation type="submission" date="2014-07" db="EMBL/GenBank/DDBJ databases">
        <authorList>
            <person name="Wibberg D."/>
        </authorList>
    </citation>
    <scope>NUCLEOTIDE SEQUENCE [LARGE SCALE GENOMIC DNA]</scope>
    <source>
        <strain evidence="4">DG5</strain>
    </source>
</reference>
<dbReference type="Proteomes" id="UP000032431">
    <property type="component" value="Chromosome I"/>
</dbReference>
<dbReference type="PROSITE" id="PS51831">
    <property type="entry name" value="HD"/>
    <property type="match status" value="1"/>
</dbReference>
<evidence type="ECO:0000313" key="4">
    <source>
        <dbReference type="Proteomes" id="UP000032431"/>
    </source>
</evidence>
<dbReference type="CDD" id="cd00077">
    <property type="entry name" value="HDc"/>
    <property type="match status" value="1"/>
</dbReference>
<evidence type="ECO:0000259" key="2">
    <source>
        <dbReference type="PROSITE" id="PS51832"/>
    </source>
</evidence>
<organism evidence="3 4">
    <name type="scientific">[Clostridium] cellulosi</name>
    <dbReference type="NCBI Taxonomy" id="29343"/>
    <lineage>
        <taxon>Bacteria</taxon>
        <taxon>Bacillati</taxon>
        <taxon>Bacillota</taxon>
        <taxon>Clostridia</taxon>
        <taxon>Eubacteriales</taxon>
        <taxon>Oscillospiraceae</taxon>
        <taxon>Oscillospiraceae incertae sedis</taxon>
    </lineage>
</organism>
<sequence>MTIDIDIFECRGGDILACDIVNKDGVKLVSRGTTLNDYIIEKLKQFEINNVKVIYPPEYIKKNRYNYEKFEYGYKKSIQLVKDIVNDLSTGKALNIDKVTSATELIYEHIHQNDICMLLNFLDRIKVTDEYTYLHSINVAFYCMLLAKWIDLSEYEIKKAVQAGLLHDIGKSRIPTSILNKPAKLTNEEFEIIKKHPVYGYDILSESEFSDLDIKRAVLLHHERINCSGYPFGISGEKIGLLARIVSIADVYDAMTSNRVYKKKVTPFTTFEMFITEGYSGFDAYLTTEFINHMATYLIGSSVKLDNGENGKIVYIPPNNLLCPIVYSNGEYIDMKKSNIRIIEMI</sequence>
<dbReference type="InterPro" id="IPR006675">
    <property type="entry name" value="HDIG_dom"/>
</dbReference>
<dbReference type="SUPFAM" id="SSF109604">
    <property type="entry name" value="HD-domain/PDEase-like"/>
    <property type="match status" value="1"/>
</dbReference>
<dbReference type="InterPro" id="IPR003607">
    <property type="entry name" value="HD/PDEase_dom"/>
</dbReference>
<dbReference type="SMART" id="SM00471">
    <property type="entry name" value="HDc"/>
    <property type="match status" value="1"/>
</dbReference>
<dbReference type="HOGENOM" id="CLU_000445_92_1_9"/>
<evidence type="ECO:0000259" key="1">
    <source>
        <dbReference type="PROSITE" id="PS51831"/>
    </source>
</evidence>
<dbReference type="EMBL" id="LM995447">
    <property type="protein sequence ID" value="CDZ24835.1"/>
    <property type="molecule type" value="Genomic_DNA"/>
</dbReference>
<accession>A0A078KUL7</accession>